<dbReference type="Pfam" id="PF06990">
    <property type="entry name" value="Gal-3-0_sulfotr"/>
    <property type="match status" value="1"/>
</dbReference>
<evidence type="ECO:0000256" key="8">
    <source>
        <dbReference type="ARBA" id="ARBA00023136"/>
    </source>
</evidence>
<comment type="similarity">
    <text evidence="2">Belongs to the galactose-3-O-sulfotransferase family.</text>
</comment>
<keyword evidence="4 11" id="KW-0812">Transmembrane</keyword>
<dbReference type="PANTHER" id="PTHR14647:SF85">
    <property type="entry name" value="GALACTOSYLCERAMIDE SULFOTRANSFERASE-LIKE"/>
    <property type="match status" value="1"/>
</dbReference>
<organism evidence="12 13">
    <name type="scientific">Pocillopora meandrina</name>
    <dbReference type="NCBI Taxonomy" id="46732"/>
    <lineage>
        <taxon>Eukaryota</taxon>
        <taxon>Metazoa</taxon>
        <taxon>Cnidaria</taxon>
        <taxon>Anthozoa</taxon>
        <taxon>Hexacorallia</taxon>
        <taxon>Scleractinia</taxon>
        <taxon>Astrocoeniina</taxon>
        <taxon>Pocilloporidae</taxon>
        <taxon>Pocillopora</taxon>
    </lineage>
</organism>
<name>A0AAU9VT25_9CNID</name>
<evidence type="ECO:0000256" key="10">
    <source>
        <dbReference type="SAM" id="MobiDB-lite"/>
    </source>
</evidence>
<gene>
    <name evidence="12" type="ORF">PMEA_00016707</name>
</gene>
<keyword evidence="13" id="KW-1185">Reference proteome</keyword>
<dbReference type="SUPFAM" id="SSF52540">
    <property type="entry name" value="P-loop containing nucleoside triphosphate hydrolases"/>
    <property type="match status" value="1"/>
</dbReference>
<evidence type="ECO:0000256" key="11">
    <source>
        <dbReference type="SAM" id="Phobius"/>
    </source>
</evidence>
<dbReference type="Gene3D" id="3.40.50.300">
    <property type="entry name" value="P-loop containing nucleotide triphosphate hydrolases"/>
    <property type="match status" value="1"/>
</dbReference>
<evidence type="ECO:0000313" key="13">
    <source>
        <dbReference type="Proteomes" id="UP001159428"/>
    </source>
</evidence>
<keyword evidence="3" id="KW-0808">Transferase</keyword>
<keyword evidence="8 11" id="KW-0472">Membrane</keyword>
<dbReference type="PANTHER" id="PTHR14647">
    <property type="entry name" value="GALACTOSE-3-O-SULFOTRANSFERASE"/>
    <property type="match status" value="1"/>
</dbReference>
<evidence type="ECO:0000256" key="9">
    <source>
        <dbReference type="ARBA" id="ARBA00023180"/>
    </source>
</evidence>
<keyword evidence="9" id="KW-0325">Glycoprotein</keyword>
<comment type="subcellular location">
    <subcellularLocation>
        <location evidence="1">Golgi apparatus membrane</location>
        <topology evidence="1">Single-pass type II membrane protein</topology>
    </subcellularLocation>
</comment>
<sequence length="518" mass="61046">MRSRNSYFPWVVGGLFMCLPILLYLASRTKVIHQNKDKEGDGDHHAFDIKYVEFFSVRPSQLVYLDKKGYRLALDSSEESNYIEAKSGVIDKTSENFDADSNNSSDSSQTRSVSNDSLMNIYDETDAKSDAERDESIDYNMGWDEVQEEPKRIPCALKGPFVNLVLLRTHRTGSGTLANILYRYGDLNDLDFALPKQKSYDFYWPLHFNPSYVDKKYLNSTAPNLLINARYSPDTIASFMPKDSYYIAIIRKPTNHFESVFYGYQIDDLLGMNNYSDPFDAFLTKPKQYLLQYLHQEPRFDININMVKNGQMFDLGLQHKYYNDPVMIEKYIGDLAEKIDLVLIMEYFDESLVLLKRELCWDLDDVVYFKLNQRSPEYKETNITDQQKMQISEWNNADAALYDFFNKSFWNKISAQDQTFYQEVTKLRNKVNSLEKECIHTLETNRDTGEMEIKLNEHRIPNMNKYLCEKMTLKEESYISYLRKKYNLKLKEDSERLRNWFYEKLNKTRLEDSQLLGL</sequence>
<evidence type="ECO:0000256" key="5">
    <source>
        <dbReference type="ARBA" id="ARBA00022968"/>
    </source>
</evidence>
<dbReference type="EMBL" id="CALNXJ010000003">
    <property type="protein sequence ID" value="CAH3036199.1"/>
    <property type="molecule type" value="Genomic_DNA"/>
</dbReference>
<dbReference type="GO" id="GO:0001733">
    <property type="term" value="F:galactosylceramide sulfotransferase activity"/>
    <property type="evidence" value="ECO:0007669"/>
    <property type="project" value="InterPro"/>
</dbReference>
<reference evidence="12 13" key="1">
    <citation type="submission" date="2022-05" db="EMBL/GenBank/DDBJ databases">
        <authorList>
            <consortium name="Genoscope - CEA"/>
            <person name="William W."/>
        </authorList>
    </citation>
    <scope>NUCLEOTIDE SEQUENCE [LARGE SCALE GENOMIC DNA]</scope>
</reference>
<protein>
    <submittedName>
        <fullName evidence="12">Uncharacterized protein</fullName>
    </submittedName>
</protein>
<dbReference type="GO" id="GO:0000139">
    <property type="term" value="C:Golgi membrane"/>
    <property type="evidence" value="ECO:0007669"/>
    <property type="project" value="UniProtKB-SubCell"/>
</dbReference>
<evidence type="ECO:0000256" key="7">
    <source>
        <dbReference type="ARBA" id="ARBA00023034"/>
    </source>
</evidence>
<dbReference type="InterPro" id="IPR027417">
    <property type="entry name" value="P-loop_NTPase"/>
</dbReference>
<dbReference type="InterPro" id="IPR009729">
    <property type="entry name" value="Gal-3-0_sulfotransfrase"/>
</dbReference>
<keyword evidence="6 11" id="KW-1133">Transmembrane helix</keyword>
<evidence type="ECO:0000256" key="3">
    <source>
        <dbReference type="ARBA" id="ARBA00022679"/>
    </source>
</evidence>
<comment type="caution">
    <text evidence="12">The sequence shown here is derived from an EMBL/GenBank/DDBJ whole genome shotgun (WGS) entry which is preliminary data.</text>
</comment>
<feature type="compositionally biased region" description="Low complexity" evidence="10">
    <location>
        <begin position="99"/>
        <end position="116"/>
    </location>
</feature>
<keyword evidence="5" id="KW-0735">Signal-anchor</keyword>
<evidence type="ECO:0000256" key="6">
    <source>
        <dbReference type="ARBA" id="ARBA00022989"/>
    </source>
</evidence>
<dbReference type="GO" id="GO:0009247">
    <property type="term" value="P:glycolipid biosynthetic process"/>
    <property type="evidence" value="ECO:0007669"/>
    <property type="project" value="InterPro"/>
</dbReference>
<proteinExistence type="inferred from homology"/>
<evidence type="ECO:0000256" key="1">
    <source>
        <dbReference type="ARBA" id="ARBA00004323"/>
    </source>
</evidence>
<dbReference type="Proteomes" id="UP001159428">
    <property type="component" value="Unassembled WGS sequence"/>
</dbReference>
<evidence type="ECO:0000256" key="2">
    <source>
        <dbReference type="ARBA" id="ARBA00008124"/>
    </source>
</evidence>
<feature type="region of interest" description="Disordered" evidence="10">
    <location>
        <begin position="94"/>
        <end position="116"/>
    </location>
</feature>
<evidence type="ECO:0000256" key="4">
    <source>
        <dbReference type="ARBA" id="ARBA00022692"/>
    </source>
</evidence>
<evidence type="ECO:0000313" key="12">
    <source>
        <dbReference type="EMBL" id="CAH3036199.1"/>
    </source>
</evidence>
<accession>A0AAU9VT25</accession>
<dbReference type="AlphaFoldDB" id="A0AAU9VT25"/>
<feature type="transmembrane region" description="Helical" evidence="11">
    <location>
        <begin position="7"/>
        <end position="26"/>
    </location>
</feature>
<keyword evidence="7" id="KW-0333">Golgi apparatus</keyword>